<comment type="caution">
    <text evidence="2">The sequence shown here is derived from an EMBL/GenBank/DDBJ whole genome shotgun (WGS) entry which is preliminary data.</text>
</comment>
<keyword evidence="1" id="KW-1133">Transmembrane helix</keyword>
<protein>
    <submittedName>
        <fullName evidence="2">Uncharacterized protein</fullName>
    </submittedName>
</protein>
<dbReference type="PATRIC" id="fig|29422.6.peg.1429"/>
<keyword evidence="1" id="KW-0812">Transmembrane</keyword>
<keyword evidence="1" id="KW-0472">Membrane</keyword>
<proteinExistence type="predicted"/>
<dbReference type="EMBL" id="LNXV01000009">
    <property type="protein sequence ID" value="KTC84483.1"/>
    <property type="molecule type" value="Genomic_DNA"/>
</dbReference>
<dbReference type="Proteomes" id="UP000054742">
    <property type="component" value="Unassembled WGS sequence"/>
</dbReference>
<keyword evidence="3" id="KW-1185">Reference proteome</keyword>
<sequence>MTLAIFSKGNKDALKDGGQYFGVPLQNYFGWFFVVYIIYQIFAAYIAKWDVVDKSKQAIFASKNF</sequence>
<feature type="transmembrane region" description="Helical" evidence="1">
    <location>
        <begin position="28"/>
        <end position="47"/>
    </location>
</feature>
<gene>
    <name evidence="2" type="ORF">Lbru_1351</name>
</gene>
<reference evidence="2 3" key="1">
    <citation type="submission" date="2015-11" db="EMBL/GenBank/DDBJ databases">
        <title>Genomic analysis of 38 Legionella species identifies large and diverse effector repertoires.</title>
        <authorList>
            <person name="Burstein D."/>
            <person name="Amaro F."/>
            <person name="Zusman T."/>
            <person name="Lifshitz Z."/>
            <person name="Cohen O."/>
            <person name="Gilbert J.A."/>
            <person name="Pupko T."/>
            <person name="Shuman H.A."/>
            <person name="Segal G."/>
        </authorList>
    </citation>
    <scope>NUCLEOTIDE SEQUENCE [LARGE SCALE GENOMIC DNA]</scope>
    <source>
        <strain evidence="2 3">ATCC 43878</strain>
    </source>
</reference>
<evidence type="ECO:0000256" key="1">
    <source>
        <dbReference type="SAM" id="Phobius"/>
    </source>
</evidence>
<dbReference type="AlphaFoldDB" id="A0A0W0SMC6"/>
<evidence type="ECO:0000313" key="2">
    <source>
        <dbReference type="EMBL" id="KTC84483.1"/>
    </source>
</evidence>
<evidence type="ECO:0000313" key="3">
    <source>
        <dbReference type="Proteomes" id="UP000054742"/>
    </source>
</evidence>
<dbReference type="Pfam" id="PF04240">
    <property type="entry name" value="Caroten_synth"/>
    <property type="match status" value="1"/>
</dbReference>
<name>A0A0W0SMC6_9GAMM</name>
<dbReference type="STRING" id="29422.Lbru_1351"/>
<dbReference type="InterPro" id="IPR007354">
    <property type="entry name" value="CruF-like"/>
</dbReference>
<organism evidence="2 3">
    <name type="scientific">Legionella brunensis</name>
    <dbReference type="NCBI Taxonomy" id="29422"/>
    <lineage>
        <taxon>Bacteria</taxon>
        <taxon>Pseudomonadati</taxon>
        <taxon>Pseudomonadota</taxon>
        <taxon>Gammaproteobacteria</taxon>
        <taxon>Legionellales</taxon>
        <taxon>Legionellaceae</taxon>
        <taxon>Legionella</taxon>
    </lineage>
</organism>
<accession>A0A0W0SMC6</accession>